<reference evidence="2 3" key="1">
    <citation type="journal article" date="2005" name="Nature">
        <title>The map-based sequence of the rice genome.</title>
        <authorList>
            <consortium name="International rice genome sequencing project (IRGSP)"/>
            <person name="Matsumoto T."/>
            <person name="Wu J."/>
            <person name="Kanamori H."/>
            <person name="Katayose Y."/>
            <person name="Fujisawa M."/>
            <person name="Namiki N."/>
            <person name="Mizuno H."/>
            <person name="Yamamoto K."/>
            <person name="Antonio B.A."/>
            <person name="Baba T."/>
            <person name="Sakata K."/>
            <person name="Nagamura Y."/>
            <person name="Aoki H."/>
            <person name="Arikawa K."/>
            <person name="Arita K."/>
            <person name="Bito T."/>
            <person name="Chiden Y."/>
            <person name="Fujitsuka N."/>
            <person name="Fukunaka R."/>
            <person name="Hamada M."/>
            <person name="Harada C."/>
            <person name="Hayashi A."/>
            <person name="Hijishita S."/>
            <person name="Honda M."/>
            <person name="Hosokawa S."/>
            <person name="Ichikawa Y."/>
            <person name="Idonuma A."/>
            <person name="Iijima M."/>
            <person name="Ikeda M."/>
            <person name="Ikeno M."/>
            <person name="Ito K."/>
            <person name="Ito S."/>
            <person name="Ito T."/>
            <person name="Ito Y."/>
            <person name="Ito Y."/>
            <person name="Iwabuchi A."/>
            <person name="Kamiya K."/>
            <person name="Karasawa W."/>
            <person name="Kurita K."/>
            <person name="Katagiri S."/>
            <person name="Kikuta A."/>
            <person name="Kobayashi H."/>
            <person name="Kobayashi N."/>
            <person name="Machita K."/>
            <person name="Maehara T."/>
            <person name="Masukawa M."/>
            <person name="Mizubayashi T."/>
            <person name="Mukai Y."/>
            <person name="Nagasaki H."/>
            <person name="Nagata Y."/>
            <person name="Naito S."/>
            <person name="Nakashima M."/>
            <person name="Nakama Y."/>
            <person name="Nakamichi Y."/>
            <person name="Nakamura M."/>
            <person name="Meguro A."/>
            <person name="Negishi M."/>
            <person name="Ohta I."/>
            <person name="Ohta T."/>
            <person name="Okamoto M."/>
            <person name="Ono N."/>
            <person name="Saji S."/>
            <person name="Sakaguchi M."/>
            <person name="Sakai K."/>
            <person name="Shibata M."/>
            <person name="Shimokawa T."/>
            <person name="Song J."/>
            <person name="Takazaki Y."/>
            <person name="Terasawa K."/>
            <person name="Tsugane M."/>
            <person name="Tsuji K."/>
            <person name="Ueda S."/>
            <person name="Waki K."/>
            <person name="Yamagata H."/>
            <person name="Yamamoto M."/>
            <person name="Yamamoto S."/>
            <person name="Yamane H."/>
            <person name="Yoshiki S."/>
            <person name="Yoshihara R."/>
            <person name="Yukawa K."/>
            <person name="Zhong H."/>
            <person name="Yano M."/>
            <person name="Yuan Q."/>
            <person name="Ouyang S."/>
            <person name="Liu J."/>
            <person name="Jones K.M."/>
            <person name="Gansberger K."/>
            <person name="Moffat K."/>
            <person name="Hill J."/>
            <person name="Bera J."/>
            <person name="Fadrosh D."/>
            <person name="Jin S."/>
            <person name="Johri S."/>
            <person name="Kim M."/>
            <person name="Overton L."/>
            <person name="Reardon M."/>
            <person name="Tsitrin T."/>
            <person name="Vuong H."/>
            <person name="Weaver B."/>
            <person name="Ciecko A."/>
            <person name="Tallon L."/>
            <person name="Jackson J."/>
            <person name="Pai G."/>
            <person name="Aken S.V."/>
            <person name="Utterback T."/>
            <person name="Reidmuller S."/>
            <person name="Feldblyum T."/>
            <person name="Hsiao J."/>
            <person name="Zismann V."/>
            <person name="Iobst S."/>
            <person name="de Vazeille A.R."/>
            <person name="Buell C.R."/>
            <person name="Ying K."/>
            <person name="Li Y."/>
            <person name="Lu T."/>
            <person name="Huang Y."/>
            <person name="Zhao Q."/>
            <person name="Feng Q."/>
            <person name="Zhang L."/>
            <person name="Zhu J."/>
            <person name="Weng Q."/>
            <person name="Mu J."/>
            <person name="Lu Y."/>
            <person name="Fan D."/>
            <person name="Liu Y."/>
            <person name="Guan J."/>
            <person name="Zhang Y."/>
            <person name="Yu S."/>
            <person name="Liu X."/>
            <person name="Zhang Y."/>
            <person name="Hong G."/>
            <person name="Han B."/>
            <person name="Choisne N."/>
            <person name="Demange N."/>
            <person name="Orjeda G."/>
            <person name="Samain S."/>
            <person name="Cattolico L."/>
            <person name="Pelletier E."/>
            <person name="Couloux A."/>
            <person name="Segurens B."/>
            <person name="Wincker P."/>
            <person name="D'Hont A."/>
            <person name="Scarpelli C."/>
            <person name="Weissenbach J."/>
            <person name="Salanoubat M."/>
            <person name="Quetier F."/>
            <person name="Yu Y."/>
            <person name="Kim H.R."/>
            <person name="Rambo T."/>
            <person name="Currie J."/>
            <person name="Collura K."/>
            <person name="Luo M."/>
            <person name="Yang T."/>
            <person name="Ammiraju J.S.S."/>
            <person name="Engler F."/>
            <person name="Soderlund C."/>
            <person name="Wing R.A."/>
            <person name="Palmer L.E."/>
            <person name="de la Bastide M."/>
            <person name="Spiegel L."/>
            <person name="Nascimento L."/>
            <person name="Zutavern T."/>
            <person name="O'Shaughnessy A."/>
            <person name="Dike S."/>
            <person name="Dedhia N."/>
            <person name="Preston R."/>
            <person name="Balija V."/>
            <person name="McCombie W.R."/>
            <person name="Chow T."/>
            <person name="Chen H."/>
            <person name="Chung M."/>
            <person name="Chen C."/>
            <person name="Shaw J."/>
            <person name="Wu H."/>
            <person name="Hsiao K."/>
            <person name="Chao Y."/>
            <person name="Chu M."/>
            <person name="Cheng C."/>
            <person name="Hour A."/>
            <person name="Lee P."/>
            <person name="Lin S."/>
            <person name="Lin Y."/>
            <person name="Liou J."/>
            <person name="Liu S."/>
            <person name="Hsing Y."/>
            <person name="Raghuvanshi S."/>
            <person name="Mohanty A."/>
            <person name="Bharti A.K."/>
            <person name="Gaur A."/>
            <person name="Gupta V."/>
            <person name="Kumar D."/>
            <person name="Ravi V."/>
            <person name="Vij S."/>
            <person name="Kapur A."/>
            <person name="Khurana P."/>
            <person name="Khurana P."/>
            <person name="Khurana J.P."/>
            <person name="Tyagi A.K."/>
            <person name="Gaikwad K."/>
            <person name="Singh A."/>
            <person name="Dalal V."/>
            <person name="Srivastava S."/>
            <person name="Dixit A."/>
            <person name="Pal A.K."/>
            <person name="Ghazi I.A."/>
            <person name="Yadav M."/>
            <person name="Pandit A."/>
            <person name="Bhargava A."/>
            <person name="Sureshbabu K."/>
            <person name="Batra K."/>
            <person name="Sharma T.R."/>
            <person name="Mohapatra T."/>
            <person name="Singh N.K."/>
            <person name="Messing J."/>
            <person name="Nelson A.B."/>
            <person name="Fuks G."/>
            <person name="Kavchok S."/>
            <person name="Keizer G."/>
            <person name="Linton E."/>
            <person name="Llaca V."/>
            <person name="Song R."/>
            <person name="Tanyolac B."/>
            <person name="Young S."/>
            <person name="Ho-Il K."/>
            <person name="Hahn J.H."/>
            <person name="Sangsakoo G."/>
            <person name="Vanavichit A."/>
            <person name="de Mattos Luiz.A.T."/>
            <person name="Zimmer P.D."/>
            <person name="Malone G."/>
            <person name="Dellagostin O."/>
            <person name="de Oliveira A.C."/>
            <person name="Bevan M."/>
            <person name="Bancroft I."/>
            <person name="Minx P."/>
            <person name="Cordum H."/>
            <person name="Wilson R."/>
            <person name="Cheng Z."/>
            <person name="Jin W."/>
            <person name="Jiang J."/>
            <person name="Leong S.A."/>
            <person name="Iwama H."/>
            <person name="Gojobori T."/>
            <person name="Itoh T."/>
            <person name="Niimura Y."/>
            <person name="Fujii Y."/>
            <person name="Habara T."/>
            <person name="Sakai H."/>
            <person name="Sato Y."/>
            <person name="Wilson G."/>
            <person name="Kumar K."/>
            <person name="McCouch S."/>
            <person name="Juretic N."/>
            <person name="Hoen D."/>
            <person name="Wright S."/>
            <person name="Bruskiewich R."/>
            <person name="Bureau T."/>
            <person name="Miyao A."/>
            <person name="Hirochika H."/>
            <person name="Nishikawa T."/>
            <person name="Kadowaki K."/>
            <person name="Sugiura M."/>
            <person name="Burr B."/>
            <person name="Sasaki T."/>
        </authorList>
    </citation>
    <scope>NUCLEOTIDE SEQUENCE [LARGE SCALE GENOMIC DNA]</scope>
    <source>
        <strain evidence="3">cv. Nipponbare</strain>
    </source>
</reference>
<dbReference type="EMBL" id="AP008217">
    <property type="protein sequence ID" value="BAF28187.1"/>
    <property type="molecule type" value="Genomic_DNA"/>
</dbReference>
<gene>
    <name evidence="2" type="ordered locus">Os11g0444800</name>
</gene>
<protein>
    <submittedName>
        <fullName evidence="2">Os11g0444800 protein</fullName>
    </submittedName>
</protein>
<sequence>MLLLVQNTSGRRRHLMRRPPGCARRRAASLTVVQGMGYRPGRRRRCRCRRPWEQERPDLERLEAVPAGRVVLLQQVGEVVVAGDGDERVQVLRRELAPQAHRLPPAHLPQLPLQLWIHNPNVRCKSSDRSRDRTTSLTQEQVAGVPWKGRERSTETTRLSPPT</sequence>
<dbReference type="Gramene" id="Os11t0444800-01">
    <property type="protein sequence ID" value="Os11t0444800-01"/>
    <property type="gene ID" value="Os11g0444800"/>
</dbReference>
<name>A0A0P0Y2B1_ORYSJ</name>
<evidence type="ECO:0000256" key="1">
    <source>
        <dbReference type="SAM" id="MobiDB-lite"/>
    </source>
</evidence>
<evidence type="ECO:0000313" key="3">
    <source>
        <dbReference type="Proteomes" id="UP000000763"/>
    </source>
</evidence>
<dbReference type="KEGG" id="dosa:Os11g0444800"/>
<reference evidence="3" key="2">
    <citation type="journal article" date="2008" name="Nucleic Acids Res.">
        <title>The rice annotation project database (RAP-DB): 2008 update.</title>
        <authorList>
            <consortium name="The rice annotation project (RAP)"/>
        </authorList>
    </citation>
    <scope>GENOME REANNOTATION</scope>
    <source>
        <strain evidence="3">cv. Nipponbare</strain>
    </source>
</reference>
<feature type="region of interest" description="Disordered" evidence="1">
    <location>
        <begin position="124"/>
        <end position="163"/>
    </location>
</feature>
<dbReference type="Proteomes" id="UP000000763">
    <property type="component" value="Chromosome 11"/>
</dbReference>
<dbReference type="AlphaFoldDB" id="A0A0P0Y2B1"/>
<evidence type="ECO:0000313" key="2">
    <source>
        <dbReference type="EMBL" id="BAF28187.1"/>
    </source>
</evidence>
<proteinExistence type="predicted"/>
<organism evidence="2 3">
    <name type="scientific">Oryza sativa subsp. japonica</name>
    <name type="common">Rice</name>
    <dbReference type="NCBI Taxonomy" id="39947"/>
    <lineage>
        <taxon>Eukaryota</taxon>
        <taxon>Viridiplantae</taxon>
        <taxon>Streptophyta</taxon>
        <taxon>Embryophyta</taxon>
        <taxon>Tracheophyta</taxon>
        <taxon>Spermatophyta</taxon>
        <taxon>Magnoliopsida</taxon>
        <taxon>Liliopsida</taxon>
        <taxon>Poales</taxon>
        <taxon>Poaceae</taxon>
        <taxon>BOP clade</taxon>
        <taxon>Oryzoideae</taxon>
        <taxon>Oryzeae</taxon>
        <taxon>Oryzinae</taxon>
        <taxon>Oryza</taxon>
        <taxon>Oryza sativa</taxon>
    </lineage>
</organism>
<feature type="compositionally biased region" description="Basic and acidic residues" evidence="1">
    <location>
        <begin position="125"/>
        <end position="134"/>
    </location>
</feature>
<accession>A0A0P0Y2B1</accession>